<dbReference type="InterPro" id="IPR036237">
    <property type="entry name" value="Xyl_isomerase-like_sf"/>
</dbReference>
<dbReference type="InterPro" id="IPR026040">
    <property type="entry name" value="HyI-like"/>
</dbReference>
<comment type="caution">
    <text evidence="5">The sequence shown here is derived from an EMBL/GenBank/DDBJ whole genome shotgun (WGS) entry which is preliminary data.</text>
</comment>
<name>A0A2T0AMC7_9FIRM</name>
<dbReference type="EC" id="5.3.1.22" evidence="5"/>
<dbReference type="Gene3D" id="3.20.20.150">
    <property type="entry name" value="Divalent-metal-dependent TIM barrel enzymes"/>
    <property type="match status" value="1"/>
</dbReference>
<accession>A0A2T0AMC7</accession>
<keyword evidence="1 2" id="KW-0413">Isomerase</keyword>
<dbReference type="GO" id="GO:0008903">
    <property type="term" value="F:hydroxypyruvate isomerase activity"/>
    <property type="evidence" value="ECO:0007669"/>
    <property type="project" value="UniProtKB-EC"/>
</dbReference>
<evidence type="ECO:0000256" key="3">
    <source>
        <dbReference type="PIRSR" id="PIRSR006241-50"/>
    </source>
</evidence>
<keyword evidence="5" id="KW-0670">Pyruvate</keyword>
<dbReference type="EMBL" id="PVXM01000050">
    <property type="protein sequence ID" value="PRR69895.1"/>
    <property type="molecule type" value="Genomic_DNA"/>
</dbReference>
<dbReference type="AlphaFoldDB" id="A0A2T0AMC7"/>
<evidence type="ECO:0000256" key="2">
    <source>
        <dbReference type="PIRNR" id="PIRNR006241"/>
    </source>
</evidence>
<dbReference type="PIRSF" id="PIRSF006241">
    <property type="entry name" value="HyI"/>
    <property type="match status" value="1"/>
</dbReference>
<dbReference type="RefSeq" id="WP_211292931.1">
    <property type="nucleotide sequence ID" value="NZ_CP136419.1"/>
</dbReference>
<reference evidence="5 6" key="1">
    <citation type="submission" date="2018-03" db="EMBL/GenBank/DDBJ databases">
        <title>Genome sequence of Moorella humiferrea DSM 23265.</title>
        <authorList>
            <person name="Poehlein A."/>
            <person name="Daniel R."/>
        </authorList>
    </citation>
    <scope>NUCLEOTIDE SEQUENCE [LARGE SCALE GENOMIC DNA]</scope>
    <source>
        <strain evidence="5 6">DSM 23265</strain>
    </source>
</reference>
<dbReference type="Pfam" id="PF01261">
    <property type="entry name" value="AP_endonuc_2"/>
    <property type="match status" value="1"/>
</dbReference>
<evidence type="ECO:0000259" key="4">
    <source>
        <dbReference type="Pfam" id="PF01261"/>
    </source>
</evidence>
<proteinExistence type="inferred from homology"/>
<evidence type="ECO:0000256" key="1">
    <source>
        <dbReference type="ARBA" id="ARBA00023235"/>
    </source>
</evidence>
<dbReference type="SUPFAM" id="SSF51658">
    <property type="entry name" value="Xylose isomerase-like"/>
    <property type="match status" value="1"/>
</dbReference>
<keyword evidence="6" id="KW-1185">Reference proteome</keyword>
<protein>
    <submittedName>
        <fullName evidence="5">Hydroxypyruvate isomerase</fullName>
        <ecNumber evidence="5">5.3.1.22</ecNumber>
    </submittedName>
</protein>
<organism evidence="5 6">
    <name type="scientific">Neomoorella humiferrea</name>
    <dbReference type="NCBI Taxonomy" id="676965"/>
    <lineage>
        <taxon>Bacteria</taxon>
        <taxon>Bacillati</taxon>
        <taxon>Bacillota</taxon>
        <taxon>Clostridia</taxon>
        <taxon>Neomoorellales</taxon>
        <taxon>Neomoorellaceae</taxon>
        <taxon>Neomoorella</taxon>
    </lineage>
</organism>
<comment type="similarity">
    <text evidence="2">Belongs to the hyi family.</text>
</comment>
<feature type="active site" description="Proton donor/acceptor" evidence="3">
    <location>
        <position position="245"/>
    </location>
</feature>
<gene>
    <name evidence="5" type="primary">hyi_2</name>
    <name evidence="5" type="ORF">MOHU_21510</name>
</gene>
<feature type="domain" description="Xylose isomerase-like TIM barrel" evidence="4">
    <location>
        <begin position="23"/>
        <end position="257"/>
    </location>
</feature>
<dbReference type="InterPro" id="IPR013022">
    <property type="entry name" value="Xyl_isomerase-like_TIM-brl"/>
</dbReference>
<dbReference type="PANTHER" id="PTHR43489">
    <property type="entry name" value="ISOMERASE"/>
    <property type="match status" value="1"/>
</dbReference>
<dbReference type="InterPro" id="IPR050417">
    <property type="entry name" value="Sugar_Epim/Isomerase"/>
</dbReference>
<dbReference type="Proteomes" id="UP000238415">
    <property type="component" value="Unassembled WGS sequence"/>
</dbReference>
<evidence type="ECO:0000313" key="6">
    <source>
        <dbReference type="Proteomes" id="UP000238415"/>
    </source>
</evidence>
<sequence length="262" mass="30058">MIITKKSVCIETIFTEVPFEERIKLAKDFGFEYIEFWTWKDKDIDKIKSICENLEIKVASFSGDQDFSLINEQESKEYISFVKDSIKTARYLDCQYLVLHSNALGKNGEVLNPHHEISDYKKFYTMVNVLKDLAPIAEEAKVTLVLEALNTKIDHVGNFLAYTKDAVEVVKLINSTYIKILYDIYHMQIMEGDLINTIKKYIEVIGYVHIADVPGRHEPGTGEINFINVIETLKLLNYNGIIGFELYPLKDSKQAVAIINSL</sequence>
<feature type="active site" description="Proton donor/acceptor" evidence="3">
    <location>
        <position position="147"/>
    </location>
</feature>
<evidence type="ECO:0000313" key="5">
    <source>
        <dbReference type="EMBL" id="PRR69895.1"/>
    </source>
</evidence>